<keyword evidence="3" id="KW-0813">Transport</keyword>
<name>A0AAD4R3H5_9BILA</name>
<dbReference type="PANTHER" id="PTHR11003:SF296">
    <property type="entry name" value="POTASSIUM CHANNEL DOMAIN-CONTAINING PROTEIN"/>
    <property type="match status" value="1"/>
</dbReference>
<evidence type="ECO:0000256" key="9">
    <source>
        <dbReference type="ARBA" id="ARBA00023065"/>
    </source>
</evidence>
<proteinExistence type="inferred from homology"/>
<keyword evidence="16" id="KW-1185">Reference proteome</keyword>
<gene>
    <name evidence="15" type="ORF">DdX_12683</name>
</gene>
<evidence type="ECO:0000256" key="11">
    <source>
        <dbReference type="ARBA" id="ARBA00023303"/>
    </source>
</evidence>
<dbReference type="GO" id="GO:0015271">
    <property type="term" value="F:outward rectifier potassium channel activity"/>
    <property type="evidence" value="ECO:0007669"/>
    <property type="project" value="TreeGrafter"/>
</dbReference>
<reference evidence="15" key="1">
    <citation type="submission" date="2022-01" db="EMBL/GenBank/DDBJ databases">
        <title>Genome Sequence Resource for Two Populations of Ditylenchus destructor, the Migratory Endoparasitic Phytonematode.</title>
        <authorList>
            <person name="Zhang H."/>
            <person name="Lin R."/>
            <person name="Xie B."/>
        </authorList>
    </citation>
    <scope>NUCLEOTIDE SEQUENCE</scope>
    <source>
        <strain evidence="15">BazhouSP</strain>
    </source>
</reference>
<dbReference type="Pfam" id="PF07885">
    <property type="entry name" value="Ion_trans_2"/>
    <property type="match status" value="1"/>
</dbReference>
<feature type="transmembrane region" description="Helical" evidence="13">
    <location>
        <begin position="177"/>
        <end position="198"/>
    </location>
</feature>
<feature type="domain" description="Potassium channel" evidence="14">
    <location>
        <begin position="142"/>
        <end position="199"/>
    </location>
</feature>
<comment type="caution">
    <text evidence="15">The sequence shown here is derived from an EMBL/GenBank/DDBJ whole genome shotgun (WGS) entry which is preliminary data.</text>
</comment>
<dbReference type="SUPFAM" id="SSF81324">
    <property type="entry name" value="Voltage-gated potassium channels"/>
    <property type="match status" value="1"/>
</dbReference>
<evidence type="ECO:0000256" key="13">
    <source>
        <dbReference type="SAM" id="Phobius"/>
    </source>
</evidence>
<keyword evidence="9" id="KW-0406">Ion transport</keyword>
<evidence type="ECO:0000256" key="3">
    <source>
        <dbReference type="ARBA" id="ARBA00022448"/>
    </source>
</evidence>
<dbReference type="PRINTS" id="PR01095">
    <property type="entry name" value="TASKCHANNEL"/>
</dbReference>
<evidence type="ECO:0000256" key="12">
    <source>
        <dbReference type="SAM" id="MobiDB-lite"/>
    </source>
</evidence>
<feature type="transmembrane region" description="Helical" evidence="13">
    <location>
        <begin position="291"/>
        <end position="312"/>
    </location>
</feature>
<evidence type="ECO:0000256" key="10">
    <source>
        <dbReference type="ARBA" id="ARBA00023136"/>
    </source>
</evidence>
<dbReference type="InterPro" id="IPR013099">
    <property type="entry name" value="K_chnl_dom"/>
</dbReference>
<keyword evidence="5 13" id="KW-0812">Transmembrane</keyword>
<evidence type="ECO:0000313" key="16">
    <source>
        <dbReference type="Proteomes" id="UP001201812"/>
    </source>
</evidence>
<accession>A0AAD4R3H5</accession>
<dbReference type="Proteomes" id="UP001201812">
    <property type="component" value="Unassembled WGS sequence"/>
</dbReference>
<dbReference type="InterPro" id="IPR003092">
    <property type="entry name" value="2pore_dom_K_chnl_TASK"/>
</dbReference>
<feature type="compositionally biased region" description="Polar residues" evidence="12">
    <location>
        <begin position="260"/>
        <end position="271"/>
    </location>
</feature>
<keyword evidence="4" id="KW-0633">Potassium transport</keyword>
<feature type="transmembrane region" description="Helical" evidence="13">
    <location>
        <begin position="146"/>
        <end position="165"/>
    </location>
</feature>
<sequence>MLDENQNDESKTPHSKKIRQLVKIALPHVALYVLLFLYLMAGAWAFASIENRAERMQQLKKLERIDAVYRQISEEMLDECNVKRGKEQELFNEQLYQSLSRLSSFMEGKDFKLLPNYRNNLEDMSEDEFNQLMEDVDQLLPPRWNVMASVLYALSILTTTGYAAAVPMTPLGQWFSVGYGLIGIPLMILAAVDIGRFLSDVVLLTYTRIERAAKKVSSLFGFSRTTNSVISHVETKALKVLQNTRRRSLPRKHIKKENTTAEYTKIESQGEQDPHKSAKDNPKVTKKRLPLSVNAAILLMFCMLGGVVYVAAAGNQKTFIEGFFVTFNLVANLTMSEIPSDISHVLTLIYIFIFVTFGLAVLSMCADLAASELKWVFLNIHYFGRKINWKRKVVNKSEEQMEVEVKELVKIISQIRAKYPEKQQITSFDILKYVQELNGGYMSGLLPYGANPYRTFNIFLMQQHRRDTIAFMPQSIEALKFADEMDAEEANDWLLQQPFEPGTAGGDSAGSFEAMPWSYRIRRSDPNTFIPFLPFLFAGEHQMPKNVEKA</sequence>
<keyword evidence="11" id="KW-0407">Ion channel</keyword>
<dbReference type="EMBL" id="JAKKPZ010000043">
    <property type="protein sequence ID" value="KAI1707091.1"/>
    <property type="molecule type" value="Genomic_DNA"/>
</dbReference>
<keyword evidence="7" id="KW-0630">Potassium</keyword>
<dbReference type="GO" id="GO:0005886">
    <property type="term" value="C:plasma membrane"/>
    <property type="evidence" value="ECO:0007669"/>
    <property type="project" value="TreeGrafter"/>
</dbReference>
<evidence type="ECO:0000256" key="5">
    <source>
        <dbReference type="ARBA" id="ARBA00022692"/>
    </source>
</evidence>
<dbReference type="Gene3D" id="1.10.287.70">
    <property type="match status" value="1"/>
</dbReference>
<feature type="transmembrane region" description="Helical" evidence="13">
    <location>
        <begin position="347"/>
        <end position="370"/>
    </location>
</feature>
<evidence type="ECO:0000313" key="15">
    <source>
        <dbReference type="EMBL" id="KAI1707091.1"/>
    </source>
</evidence>
<evidence type="ECO:0000256" key="2">
    <source>
        <dbReference type="ARBA" id="ARBA00006666"/>
    </source>
</evidence>
<evidence type="ECO:0000259" key="14">
    <source>
        <dbReference type="Pfam" id="PF07885"/>
    </source>
</evidence>
<evidence type="ECO:0000256" key="7">
    <source>
        <dbReference type="ARBA" id="ARBA00022958"/>
    </source>
</evidence>
<dbReference type="InterPro" id="IPR003280">
    <property type="entry name" value="2pore_dom_K_chnl"/>
</dbReference>
<feature type="compositionally biased region" description="Basic and acidic residues" evidence="12">
    <location>
        <begin position="272"/>
        <end position="283"/>
    </location>
</feature>
<dbReference type="PANTHER" id="PTHR11003">
    <property type="entry name" value="POTASSIUM CHANNEL, SUBFAMILY K"/>
    <property type="match status" value="1"/>
</dbReference>
<evidence type="ECO:0000256" key="4">
    <source>
        <dbReference type="ARBA" id="ARBA00022538"/>
    </source>
</evidence>
<feature type="region of interest" description="Disordered" evidence="12">
    <location>
        <begin position="260"/>
        <end position="283"/>
    </location>
</feature>
<protein>
    <submittedName>
        <fullName evidence="15">Ion channel domain-containing protein</fullName>
    </submittedName>
</protein>
<evidence type="ECO:0000256" key="6">
    <source>
        <dbReference type="ARBA" id="ARBA00022826"/>
    </source>
</evidence>
<evidence type="ECO:0000256" key="8">
    <source>
        <dbReference type="ARBA" id="ARBA00022989"/>
    </source>
</evidence>
<keyword evidence="8 13" id="KW-1133">Transmembrane helix</keyword>
<evidence type="ECO:0000256" key="1">
    <source>
        <dbReference type="ARBA" id="ARBA00004141"/>
    </source>
</evidence>
<dbReference type="GO" id="GO:0022841">
    <property type="term" value="F:potassium ion leak channel activity"/>
    <property type="evidence" value="ECO:0007669"/>
    <property type="project" value="TreeGrafter"/>
</dbReference>
<comment type="similarity">
    <text evidence="2">Belongs to the two pore domain potassium channel (TC 1.A.1.8) family.</text>
</comment>
<keyword evidence="6" id="KW-0631">Potassium channel</keyword>
<feature type="transmembrane region" description="Helical" evidence="13">
    <location>
        <begin position="29"/>
        <end position="49"/>
    </location>
</feature>
<keyword evidence="10 13" id="KW-0472">Membrane</keyword>
<comment type="subcellular location">
    <subcellularLocation>
        <location evidence="1">Membrane</location>
        <topology evidence="1">Multi-pass membrane protein</topology>
    </subcellularLocation>
</comment>
<dbReference type="AlphaFoldDB" id="A0AAD4R3H5"/>
<organism evidence="15 16">
    <name type="scientific">Ditylenchus destructor</name>
    <dbReference type="NCBI Taxonomy" id="166010"/>
    <lineage>
        <taxon>Eukaryota</taxon>
        <taxon>Metazoa</taxon>
        <taxon>Ecdysozoa</taxon>
        <taxon>Nematoda</taxon>
        <taxon>Chromadorea</taxon>
        <taxon>Rhabditida</taxon>
        <taxon>Tylenchina</taxon>
        <taxon>Tylenchomorpha</taxon>
        <taxon>Sphaerularioidea</taxon>
        <taxon>Anguinidae</taxon>
        <taxon>Anguininae</taxon>
        <taxon>Ditylenchus</taxon>
    </lineage>
</organism>
<dbReference type="GO" id="GO:0030322">
    <property type="term" value="P:stabilization of membrane potential"/>
    <property type="evidence" value="ECO:0007669"/>
    <property type="project" value="TreeGrafter"/>
</dbReference>